<comment type="caution">
    <text evidence="1">The sequence shown here is derived from an EMBL/GenBank/DDBJ whole genome shotgun (WGS) entry which is preliminary data.</text>
</comment>
<dbReference type="EMBL" id="JBHSGB010000003">
    <property type="protein sequence ID" value="MFC4654005.1"/>
    <property type="molecule type" value="Genomic_DNA"/>
</dbReference>
<name>A0ABV9JJK2_9GAMM</name>
<protein>
    <recommendedName>
        <fullName evidence="3">Poly(ADP-ribose) glycohydrolase</fullName>
    </recommendedName>
</protein>
<evidence type="ECO:0000313" key="2">
    <source>
        <dbReference type="Proteomes" id="UP001595962"/>
    </source>
</evidence>
<dbReference type="RefSeq" id="WP_377331655.1">
    <property type="nucleotide sequence ID" value="NZ_JBHSGB010000003.1"/>
</dbReference>
<dbReference type="PANTHER" id="PTHR35609">
    <property type="entry name" value="MACRO DOMAIN-CONTAINING PROTEIN"/>
    <property type="match status" value="1"/>
</dbReference>
<organism evidence="1 2">
    <name type="scientific">Rheinheimera marina</name>
    <dbReference type="NCBI Taxonomy" id="1774958"/>
    <lineage>
        <taxon>Bacteria</taxon>
        <taxon>Pseudomonadati</taxon>
        <taxon>Pseudomonadota</taxon>
        <taxon>Gammaproteobacteria</taxon>
        <taxon>Chromatiales</taxon>
        <taxon>Chromatiaceae</taxon>
        <taxon>Rheinheimera</taxon>
    </lineage>
</organism>
<sequence length="332" mass="36712">MWFEELTGFAEDAATIYSQLFYSNGQLYNNMNGRAFVCGELSTPKLAELRQMVKPLQQALAGKLRLSETVADVQALHRDPSNAGAFFQVASQFNLLEMVSPDKNPEHGISNYQYDRTQGPACAIACGADTIYRNYFVEVDGKVGQSKSRQLDMLSDFAAAVGNTETQYWRMQNGYVLPTAQGLNVLDLRLSQCSEAALDELRSQLRIGIQSNTQVTLPHCQHLVTQAYCSALPVAYCTFESQQWVRFAQLILDAAYEATFAAAVINAVATGNNKVFLTLLGGGAFGNKTEWIVAAIQRAIRLYQHCALDVQIVSYGRARPEVRQLIADLNQP</sequence>
<proteinExistence type="predicted"/>
<gene>
    <name evidence="1" type="ORF">ACFO3I_03080</name>
</gene>
<reference evidence="2" key="1">
    <citation type="journal article" date="2019" name="Int. J. Syst. Evol. Microbiol.">
        <title>The Global Catalogue of Microorganisms (GCM) 10K type strain sequencing project: providing services to taxonomists for standard genome sequencing and annotation.</title>
        <authorList>
            <consortium name="The Broad Institute Genomics Platform"/>
            <consortium name="The Broad Institute Genome Sequencing Center for Infectious Disease"/>
            <person name="Wu L."/>
            <person name="Ma J."/>
        </authorList>
    </citation>
    <scope>NUCLEOTIDE SEQUENCE [LARGE SCALE GENOMIC DNA]</scope>
    <source>
        <strain evidence="2">DT28</strain>
    </source>
</reference>
<evidence type="ECO:0000313" key="1">
    <source>
        <dbReference type="EMBL" id="MFC4654005.1"/>
    </source>
</evidence>
<accession>A0ABV9JJK2</accession>
<dbReference type="Proteomes" id="UP001595962">
    <property type="component" value="Unassembled WGS sequence"/>
</dbReference>
<keyword evidence="2" id="KW-1185">Reference proteome</keyword>
<dbReference type="PANTHER" id="PTHR35609:SF1">
    <property type="entry name" value="MACRO DOMAIN-CONTAINING PROTEIN"/>
    <property type="match status" value="1"/>
</dbReference>
<evidence type="ECO:0008006" key="3">
    <source>
        <dbReference type="Google" id="ProtNLM"/>
    </source>
</evidence>